<dbReference type="PANTHER" id="PTHR44196:SF1">
    <property type="entry name" value="DEHYDROGENASE_REDUCTASE SDR FAMILY MEMBER 7B"/>
    <property type="match status" value="1"/>
</dbReference>
<dbReference type="PRINTS" id="PR00081">
    <property type="entry name" value="GDHRDH"/>
</dbReference>
<reference evidence="5" key="1">
    <citation type="submission" date="2017-02" db="EMBL/GenBank/DDBJ databases">
        <authorList>
            <person name="Varghese N."/>
            <person name="Submissions S."/>
        </authorList>
    </citation>
    <scope>NUCLEOTIDE SEQUENCE [LARGE SCALE GENOMIC DNA]</scope>
    <source>
        <strain evidence="5">DSM 22720</strain>
    </source>
</reference>
<dbReference type="InterPro" id="IPR036291">
    <property type="entry name" value="NAD(P)-bd_dom_sf"/>
</dbReference>
<evidence type="ECO:0000256" key="1">
    <source>
        <dbReference type="ARBA" id="ARBA00006484"/>
    </source>
</evidence>
<evidence type="ECO:0000313" key="5">
    <source>
        <dbReference type="Proteomes" id="UP000190162"/>
    </source>
</evidence>
<dbReference type="RefSeq" id="WP_078753996.1">
    <property type="nucleotide sequence ID" value="NZ_FUXU01000072.1"/>
</dbReference>
<evidence type="ECO:0000313" key="4">
    <source>
        <dbReference type="EMBL" id="SKA64196.1"/>
    </source>
</evidence>
<dbReference type="InterPro" id="IPR002347">
    <property type="entry name" value="SDR_fam"/>
</dbReference>
<dbReference type="AlphaFoldDB" id="A0A1T4VGY4"/>
<comment type="similarity">
    <text evidence="1 3">Belongs to the short-chain dehydrogenases/reductases (SDR) family.</text>
</comment>
<dbReference type="EMBL" id="FUXU01000072">
    <property type="protein sequence ID" value="SKA64196.1"/>
    <property type="molecule type" value="Genomic_DNA"/>
</dbReference>
<dbReference type="OrthoDB" id="4690547at2"/>
<keyword evidence="2" id="KW-0560">Oxidoreductase</keyword>
<dbReference type="GO" id="GO:0016491">
    <property type="term" value="F:oxidoreductase activity"/>
    <property type="evidence" value="ECO:0007669"/>
    <property type="project" value="UniProtKB-KW"/>
</dbReference>
<dbReference type="PRINTS" id="PR00080">
    <property type="entry name" value="SDRFAMILY"/>
</dbReference>
<dbReference type="PROSITE" id="PS00061">
    <property type="entry name" value="ADH_SHORT"/>
    <property type="match status" value="1"/>
</dbReference>
<organism evidence="4 5">
    <name type="scientific">Enterovibrio nigricans DSM 22720</name>
    <dbReference type="NCBI Taxonomy" id="1121868"/>
    <lineage>
        <taxon>Bacteria</taxon>
        <taxon>Pseudomonadati</taxon>
        <taxon>Pseudomonadota</taxon>
        <taxon>Gammaproteobacteria</taxon>
        <taxon>Vibrionales</taxon>
        <taxon>Vibrionaceae</taxon>
        <taxon>Enterovibrio</taxon>
    </lineage>
</organism>
<dbReference type="GO" id="GO:0016020">
    <property type="term" value="C:membrane"/>
    <property type="evidence" value="ECO:0007669"/>
    <property type="project" value="TreeGrafter"/>
</dbReference>
<accession>A0A1T4VGY4</accession>
<sequence>MSSNRIKQQSHKTIALTGGTSGIGRQLVDQLSHANQLIVLGRDAEKLDALKEQYPSVIAYQVDLSNTQEVYRLASLIAKYHPQVDMLINNAAVQFAPYFNDKHFNFSTVQYEIDINFTAVCALIYGLLPSLQSAPSSKIVNVNSALGIVPKTSSAVYCATKGALNILSQSLRYQFEGSSIKVQQVFMPLVDTQMTTGRGSNKISTTLAASKMIEGIERKDKDFDIGATRVLRVLFAVAPFAARRLLKGS</sequence>
<name>A0A1T4VGY4_9GAMM</name>
<dbReference type="SUPFAM" id="SSF51735">
    <property type="entry name" value="NAD(P)-binding Rossmann-fold domains"/>
    <property type="match status" value="1"/>
</dbReference>
<gene>
    <name evidence="4" type="ORF">SAMN02745132_03830</name>
</gene>
<dbReference type="InterPro" id="IPR020904">
    <property type="entry name" value="Sc_DH/Rdtase_CS"/>
</dbReference>
<proteinExistence type="inferred from homology"/>
<evidence type="ECO:0000256" key="2">
    <source>
        <dbReference type="ARBA" id="ARBA00023002"/>
    </source>
</evidence>
<keyword evidence="5" id="KW-1185">Reference proteome</keyword>
<dbReference type="Proteomes" id="UP000190162">
    <property type="component" value="Unassembled WGS sequence"/>
</dbReference>
<evidence type="ECO:0000256" key="3">
    <source>
        <dbReference type="RuleBase" id="RU000363"/>
    </source>
</evidence>
<dbReference type="Pfam" id="PF00106">
    <property type="entry name" value="adh_short"/>
    <property type="match status" value="1"/>
</dbReference>
<protein>
    <submittedName>
        <fullName evidence="4">Uncharacterized oxidoreductase</fullName>
    </submittedName>
</protein>
<dbReference type="PANTHER" id="PTHR44196">
    <property type="entry name" value="DEHYDROGENASE/REDUCTASE SDR FAMILY MEMBER 7B"/>
    <property type="match status" value="1"/>
</dbReference>
<dbReference type="Gene3D" id="3.40.50.720">
    <property type="entry name" value="NAD(P)-binding Rossmann-like Domain"/>
    <property type="match status" value="1"/>
</dbReference>